<sequence length="305" mass="32294">MGCPAGATPAEACGDIWQEAQKEALFSMPVRAFFLTVQRESMGRGFLVVAMLFLAGGVLCPAGVFGQGKGPEIIRGTKMVAPQPPAAPSAQPQAQPETASAPQPPPAGATASSQRGLQYLKSGDYGKAVKAFQQTLAANPQSAEAYYYLGLAYDGQGDRDKAIKSLTAAMRLKPDFTEARVSLGQLYNVQGLNLLRQGKPAQAEAVLQKSVAQDPNNDAALNNLGVALGQQGHFAQSLAAFKQAVAVNPHNNQAQFNLGVTQYSLGNKNATVQQYAILTLRDPAAADELFRLIQNTSQVATPFRF</sequence>
<dbReference type="PROSITE" id="PS50005">
    <property type="entry name" value="TPR"/>
    <property type="match status" value="3"/>
</dbReference>
<protein>
    <submittedName>
        <fullName evidence="6">Tetratricopeptide repeat protein</fullName>
    </submittedName>
</protein>
<keyword evidence="2 3" id="KW-0802">TPR repeat</keyword>
<proteinExistence type="predicted"/>
<dbReference type="Pfam" id="PF07721">
    <property type="entry name" value="TPR_4"/>
    <property type="match status" value="1"/>
</dbReference>
<dbReference type="InterPro" id="IPR019734">
    <property type="entry name" value="TPR_rpt"/>
</dbReference>
<feature type="transmembrane region" description="Helical" evidence="5">
    <location>
        <begin position="45"/>
        <end position="65"/>
    </location>
</feature>
<dbReference type="Pfam" id="PF13432">
    <property type="entry name" value="TPR_16"/>
    <property type="match status" value="2"/>
</dbReference>
<dbReference type="SUPFAM" id="SSF48452">
    <property type="entry name" value="TPR-like"/>
    <property type="match status" value="1"/>
</dbReference>
<dbReference type="InterPro" id="IPR011990">
    <property type="entry name" value="TPR-like_helical_dom_sf"/>
</dbReference>
<gene>
    <name evidence="6" type="ORF">ENV52_06510</name>
</gene>
<dbReference type="InterPro" id="IPR011717">
    <property type="entry name" value="TPR-4"/>
</dbReference>
<dbReference type="SMART" id="SM00028">
    <property type="entry name" value="TPR"/>
    <property type="match status" value="5"/>
</dbReference>
<evidence type="ECO:0000256" key="2">
    <source>
        <dbReference type="ARBA" id="ARBA00022803"/>
    </source>
</evidence>
<dbReference type="PANTHER" id="PTHR44858:SF1">
    <property type="entry name" value="UDP-N-ACETYLGLUCOSAMINE--PEPTIDE N-ACETYLGLUCOSAMINYLTRANSFERASE SPINDLY-RELATED"/>
    <property type="match status" value="1"/>
</dbReference>
<organism evidence="6">
    <name type="scientific">Desulfobacca acetoxidans</name>
    <dbReference type="NCBI Taxonomy" id="60893"/>
    <lineage>
        <taxon>Bacteria</taxon>
        <taxon>Pseudomonadati</taxon>
        <taxon>Thermodesulfobacteriota</taxon>
        <taxon>Desulfobaccia</taxon>
        <taxon>Desulfobaccales</taxon>
        <taxon>Desulfobaccaceae</taxon>
        <taxon>Desulfobacca</taxon>
    </lineage>
</organism>
<feature type="compositionally biased region" description="Low complexity" evidence="4">
    <location>
        <begin position="88"/>
        <end position="101"/>
    </location>
</feature>
<keyword evidence="5" id="KW-0472">Membrane</keyword>
<dbReference type="GO" id="GO:0042802">
    <property type="term" value="F:identical protein binding"/>
    <property type="evidence" value="ECO:0007669"/>
    <property type="project" value="InterPro"/>
</dbReference>
<accession>A0A7V6DPM7</accession>
<dbReference type="PROSITE" id="PS50293">
    <property type="entry name" value="TPR_REGION"/>
    <property type="match status" value="1"/>
</dbReference>
<keyword evidence="5" id="KW-0812">Transmembrane</keyword>
<evidence type="ECO:0000256" key="1">
    <source>
        <dbReference type="ARBA" id="ARBA00022737"/>
    </source>
</evidence>
<keyword evidence="1" id="KW-0677">Repeat</keyword>
<feature type="repeat" description="TPR" evidence="3">
    <location>
        <begin position="143"/>
        <end position="176"/>
    </location>
</feature>
<dbReference type="Gene3D" id="1.25.40.10">
    <property type="entry name" value="Tetratricopeptide repeat domain"/>
    <property type="match status" value="2"/>
</dbReference>
<reference evidence="6" key="1">
    <citation type="journal article" date="2020" name="mSystems">
        <title>Genome- and Community-Level Interaction Insights into Carbon Utilization and Element Cycling Functions of Hydrothermarchaeota in Hydrothermal Sediment.</title>
        <authorList>
            <person name="Zhou Z."/>
            <person name="Liu Y."/>
            <person name="Xu W."/>
            <person name="Pan J."/>
            <person name="Luo Z.H."/>
            <person name="Li M."/>
        </authorList>
    </citation>
    <scope>NUCLEOTIDE SEQUENCE [LARGE SCALE GENOMIC DNA]</scope>
    <source>
        <strain evidence="6">SpSt-767</strain>
    </source>
</reference>
<feature type="repeat" description="TPR" evidence="3">
    <location>
        <begin position="109"/>
        <end position="142"/>
    </location>
</feature>
<comment type="caution">
    <text evidence="6">The sequence shown here is derived from an EMBL/GenBank/DDBJ whole genome shotgun (WGS) entry which is preliminary data.</text>
</comment>
<dbReference type="AlphaFoldDB" id="A0A7V6DPM7"/>
<evidence type="ECO:0000256" key="3">
    <source>
        <dbReference type="PROSITE-ProRule" id="PRU00339"/>
    </source>
</evidence>
<evidence type="ECO:0000256" key="5">
    <source>
        <dbReference type="SAM" id="Phobius"/>
    </source>
</evidence>
<keyword evidence="5" id="KW-1133">Transmembrane helix</keyword>
<dbReference type="InterPro" id="IPR050498">
    <property type="entry name" value="Ycf3"/>
</dbReference>
<evidence type="ECO:0000256" key="4">
    <source>
        <dbReference type="SAM" id="MobiDB-lite"/>
    </source>
</evidence>
<feature type="region of interest" description="Disordered" evidence="4">
    <location>
        <begin position="79"/>
        <end position="114"/>
    </location>
</feature>
<evidence type="ECO:0000313" key="6">
    <source>
        <dbReference type="EMBL" id="HHS29336.1"/>
    </source>
</evidence>
<name>A0A7V6DPM7_9BACT</name>
<dbReference type="EMBL" id="DTGR01000105">
    <property type="protein sequence ID" value="HHS29336.1"/>
    <property type="molecule type" value="Genomic_DNA"/>
</dbReference>
<dbReference type="PANTHER" id="PTHR44858">
    <property type="entry name" value="TETRATRICOPEPTIDE REPEAT PROTEIN 6"/>
    <property type="match status" value="1"/>
</dbReference>
<feature type="repeat" description="TPR" evidence="3">
    <location>
        <begin position="218"/>
        <end position="251"/>
    </location>
</feature>